<feature type="transmembrane region" description="Helical" evidence="8">
    <location>
        <begin position="100"/>
        <end position="119"/>
    </location>
</feature>
<dbReference type="Gene3D" id="1.20.1280.290">
    <property type="match status" value="2"/>
</dbReference>
<keyword evidence="4" id="KW-0677">Repeat</keyword>
<evidence type="ECO:0000256" key="3">
    <source>
        <dbReference type="ARBA" id="ARBA00022692"/>
    </source>
</evidence>
<comment type="caution">
    <text evidence="10">The sequence shown here is derived from an EMBL/GenBank/DDBJ whole genome shotgun (WGS) entry which is preliminary data.</text>
</comment>
<keyword evidence="11" id="KW-1185">Reference proteome</keyword>
<reference evidence="10" key="1">
    <citation type="submission" date="2021-05" db="EMBL/GenBank/DDBJ databases">
        <title>The genome of the haptophyte Pavlova lutheri (Diacronema luteri, Pavlovales) - a model for lipid biosynthesis in eukaryotic algae.</title>
        <authorList>
            <person name="Hulatt C.J."/>
            <person name="Posewitz M.C."/>
        </authorList>
    </citation>
    <scope>NUCLEOTIDE SEQUENCE</scope>
    <source>
        <strain evidence="10">NIVA-4/92</strain>
    </source>
</reference>
<comment type="similarity">
    <text evidence="7">Belongs to the MPDU1 (TC 2.A.43.3) family.</text>
</comment>
<dbReference type="SMART" id="SM00679">
    <property type="entry name" value="CTNS"/>
    <property type="match status" value="2"/>
</dbReference>
<keyword evidence="5 8" id="KW-1133">Transmembrane helix</keyword>
<evidence type="ECO:0000313" key="11">
    <source>
        <dbReference type="Proteomes" id="UP000751190"/>
    </source>
</evidence>
<dbReference type="Proteomes" id="UP000751190">
    <property type="component" value="Unassembled WGS sequence"/>
</dbReference>
<dbReference type="PANTHER" id="PTHR12226:SF2">
    <property type="entry name" value="MANNOSE-P-DOLICHOL UTILIZATION DEFECT 1 PROTEIN"/>
    <property type="match status" value="1"/>
</dbReference>
<dbReference type="InterPro" id="IPR006603">
    <property type="entry name" value="PQ-loop_rpt"/>
</dbReference>
<organism evidence="10 11">
    <name type="scientific">Diacronema lutheri</name>
    <name type="common">Unicellular marine alga</name>
    <name type="synonym">Monochrysis lutheri</name>
    <dbReference type="NCBI Taxonomy" id="2081491"/>
    <lineage>
        <taxon>Eukaryota</taxon>
        <taxon>Haptista</taxon>
        <taxon>Haptophyta</taxon>
        <taxon>Pavlovophyceae</taxon>
        <taxon>Pavlovales</taxon>
        <taxon>Pavlovaceae</taxon>
        <taxon>Diacronema</taxon>
    </lineage>
</organism>
<keyword evidence="3 8" id="KW-0812">Transmembrane</keyword>
<accession>A0A8J5XJ28</accession>
<gene>
    <name evidence="10" type="ORF">KFE25_011647</name>
</gene>
<dbReference type="OMA" id="QTIVWEA"/>
<feature type="transmembrane region" description="Helical" evidence="8">
    <location>
        <begin position="181"/>
        <end position="199"/>
    </location>
</feature>
<feature type="chain" id="PRO_5035156933" description="Solute carrier family 40 protein" evidence="9">
    <location>
        <begin position="21"/>
        <end position="265"/>
    </location>
</feature>
<dbReference type="AlphaFoldDB" id="A0A8J5XJ28"/>
<evidence type="ECO:0000256" key="2">
    <source>
        <dbReference type="ARBA" id="ARBA00022448"/>
    </source>
</evidence>
<comment type="subcellular location">
    <subcellularLocation>
        <location evidence="1">Membrane</location>
        <topology evidence="1">Multi-pass membrane protein</topology>
    </subcellularLocation>
</comment>
<feature type="transmembrane region" description="Helical" evidence="8">
    <location>
        <begin position="241"/>
        <end position="263"/>
    </location>
</feature>
<protein>
    <recommendedName>
        <fullName evidence="12">Solute carrier family 40 protein</fullName>
    </recommendedName>
</protein>
<feature type="transmembrane region" description="Helical" evidence="8">
    <location>
        <begin position="68"/>
        <end position="88"/>
    </location>
</feature>
<evidence type="ECO:0000313" key="10">
    <source>
        <dbReference type="EMBL" id="KAG8462197.1"/>
    </source>
</evidence>
<keyword evidence="9" id="KW-0732">Signal</keyword>
<evidence type="ECO:0000256" key="4">
    <source>
        <dbReference type="ARBA" id="ARBA00022737"/>
    </source>
</evidence>
<dbReference type="EMBL" id="JAGTXO010000022">
    <property type="protein sequence ID" value="KAG8462197.1"/>
    <property type="molecule type" value="Genomic_DNA"/>
</dbReference>
<evidence type="ECO:0000256" key="5">
    <source>
        <dbReference type="ARBA" id="ARBA00022989"/>
    </source>
</evidence>
<feature type="transmembrane region" description="Helical" evidence="8">
    <location>
        <begin position="125"/>
        <end position="146"/>
    </location>
</feature>
<sequence>MPIRAFLILAAGAMSAPTRATLRVRVHRPLLDARFPSCVASAAPPVRAARRIGTRRAPRMLAPAASQLVARGLGWAVSAASMSLYLPIAARIVRTGSADGLSVTTWALNVLGFAAAIVYPLRKGFPISCYFDTICLAAQSVLVLALIVGKSRSRPRTLALAAGLSAVGAAFAAAVRWAPVWGLALVQAGATTSMTVALLPQIGKNFRRRSSGGWSSTSALLSTVGNGVRVFTTATLTGDRLLLAGFSCGLLLNGILLAQTIVWEA</sequence>
<dbReference type="InterPro" id="IPR016817">
    <property type="entry name" value="MannP-dilichol_defect-1"/>
</dbReference>
<proteinExistence type="inferred from homology"/>
<evidence type="ECO:0000256" key="8">
    <source>
        <dbReference type="SAM" id="Phobius"/>
    </source>
</evidence>
<evidence type="ECO:0000256" key="7">
    <source>
        <dbReference type="ARBA" id="ARBA00038475"/>
    </source>
</evidence>
<feature type="transmembrane region" description="Helical" evidence="8">
    <location>
        <begin position="158"/>
        <end position="175"/>
    </location>
</feature>
<keyword evidence="2" id="KW-0813">Transport</keyword>
<dbReference type="GO" id="GO:0016020">
    <property type="term" value="C:membrane"/>
    <property type="evidence" value="ECO:0007669"/>
    <property type="project" value="UniProtKB-SubCell"/>
</dbReference>
<evidence type="ECO:0000256" key="9">
    <source>
        <dbReference type="SAM" id="SignalP"/>
    </source>
</evidence>
<evidence type="ECO:0008006" key="12">
    <source>
        <dbReference type="Google" id="ProtNLM"/>
    </source>
</evidence>
<keyword evidence="6 8" id="KW-0472">Membrane</keyword>
<dbReference type="Pfam" id="PF04193">
    <property type="entry name" value="PQ-loop"/>
    <property type="match status" value="2"/>
</dbReference>
<name>A0A8J5XJ28_DIALT</name>
<feature type="signal peptide" evidence="9">
    <location>
        <begin position="1"/>
        <end position="20"/>
    </location>
</feature>
<dbReference type="PANTHER" id="PTHR12226">
    <property type="entry name" value="MANNOSE-P-DOLICHOL UTILIZATION DEFECT 1 LEC35 -RELATED"/>
    <property type="match status" value="1"/>
</dbReference>
<dbReference type="OrthoDB" id="47156at2759"/>
<evidence type="ECO:0000256" key="6">
    <source>
        <dbReference type="ARBA" id="ARBA00023136"/>
    </source>
</evidence>
<evidence type="ECO:0000256" key="1">
    <source>
        <dbReference type="ARBA" id="ARBA00004141"/>
    </source>
</evidence>